<name>A0ABZ2Y877_9BACT</name>
<evidence type="ECO:0000313" key="4">
    <source>
        <dbReference type="EMBL" id="WZL75211.1"/>
    </source>
</evidence>
<evidence type="ECO:0000313" key="5">
    <source>
        <dbReference type="Proteomes" id="UP001461341"/>
    </source>
</evidence>
<dbReference type="InterPro" id="IPR020592">
    <property type="entry name" value="Ribosomal_bS16_CS"/>
</dbReference>
<dbReference type="GO" id="GO:0005840">
    <property type="term" value="C:ribosome"/>
    <property type="evidence" value="ECO:0007669"/>
    <property type="project" value="UniProtKB-KW"/>
</dbReference>
<dbReference type="PROSITE" id="PS00732">
    <property type="entry name" value="RIBOSOMAL_S16"/>
    <property type="match status" value="1"/>
</dbReference>
<sequence>MAVKIRLTRIGRKHAPYYRIVVTDAKEARDGKPIEVLGNYSPIANPPVWGLKPERVQYWISKGAQATPKVQSILRSTLKAEEAAKQ</sequence>
<keyword evidence="5" id="KW-1185">Reference proteome</keyword>
<reference evidence="4 5" key="1">
    <citation type="submission" date="2023-03" db="EMBL/GenBank/DDBJ databases">
        <title>Novel Species.</title>
        <authorList>
            <person name="Ma S."/>
        </authorList>
    </citation>
    <scope>NUCLEOTIDE SEQUENCE [LARGE SCALE GENOMIC DNA]</scope>
    <source>
        <strain evidence="4 5">B11</strain>
    </source>
</reference>
<dbReference type="PANTHER" id="PTHR12919:SF20">
    <property type="entry name" value="SMALL RIBOSOMAL SUBUNIT PROTEIN BS16M"/>
    <property type="match status" value="1"/>
</dbReference>
<comment type="similarity">
    <text evidence="3">Belongs to the bacterial ribosomal protein bS16 family.</text>
</comment>
<dbReference type="NCBIfam" id="TIGR00002">
    <property type="entry name" value="S16"/>
    <property type="match status" value="1"/>
</dbReference>
<organism evidence="4 5">
    <name type="scientific">Thermatribacter velox</name>
    <dbReference type="NCBI Taxonomy" id="3039681"/>
    <lineage>
        <taxon>Bacteria</taxon>
        <taxon>Pseudomonadati</taxon>
        <taxon>Atribacterota</taxon>
        <taxon>Atribacteria</taxon>
        <taxon>Atribacterales</taxon>
        <taxon>Thermatribacteraceae</taxon>
        <taxon>Thermatribacter</taxon>
    </lineage>
</organism>
<dbReference type="HAMAP" id="MF_00385">
    <property type="entry name" value="Ribosomal_bS16"/>
    <property type="match status" value="1"/>
</dbReference>
<dbReference type="Pfam" id="PF00886">
    <property type="entry name" value="Ribosomal_S16"/>
    <property type="match status" value="1"/>
</dbReference>
<dbReference type="InterPro" id="IPR023803">
    <property type="entry name" value="Ribosomal_bS16_dom_sf"/>
</dbReference>
<proteinExistence type="inferred from homology"/>
<protein>
    <recommendedName>
        <fullName evidence="3">Small ribosomal subunit protein bS16</fullName>
    </recommendedName>
</protein>
<evidence type="ECO:0000256" key="1">
    <source>
        <dbReference type="ARBA" id="ARBA00022980"/>
    </source>
</evidence>
<dbReference type="PANTHER" id="PTHR12919">
    <property type="entry name" value="30S RIBOSOMAL PROTEIN S16"/>
    <property type="match status" value="1"/>
</dbReference>
<dbReference type="Gene3D" id="3.30.1320.10">
    <property type="match status" value="1"/>
</dbReference>
<dbReference type="Proteomes" id="UP001461341">
    <property type="component" value="Chromosome"/>
</dbReference>
<evidence type="ECO:0000256" key="2">
    <source>
        <dbReference type="ARBA" id="ARBA00023274"/>
    </source>
</evidence>
<dbReference type="InterPro" id="IPR000307">
    <property type="entry name" value="Ribosomal_bS16"/>
</dbReference>
<accession>A0ABZ2Y877</accession>
<keyword evidence="2 3" id="KW-0687">Ribonucleoprotein</keyword>
<evidence type="ECO:0000256" key="3">
    <source>
        <dbReference type="HAMAP-Rule" id="MF_00385"/>
    </source>
</evidence>
<keyword evidence="1 3" id="KW-0689">Ribosomal protein</keyword>
<dbReference type="EMBL" id="CP121689">
    <property type="protein sequence ID" value="WZL75211.1"/>
    <property type="molecule type" value="Genomic_DNA"/>
</dbReference>
<gene>
    <name evidence="3 4" type="primary">rpsP</name>
    <name evidence="4" type="ORF">QBE54_06290</name>
</gene>
<dbReference type="RefSeq" id="WP_369017357.1">
    <property type="nucleotide sequence ID" value="NZ_CP121689.1"/>
</dbReference>
<dbReference type="SUPFAM" id="SSF54565">
    <property type="entry name" value="Ribosomal protein S16"/>
    <property type="match status" value="1"/>
</dbReference>